<name>A0A9C7USZ0_9RHOD</name>
<evidence type="ECO:0000256" key="1">
    <source>
        <dbReference type="SAM" id="Coils"/>
    </source>
</evidence>
<accession>A0A9C7USZ0</accession>
<evidence type="ECO:0000313" key="2">
    <source>
        <dbReference type="EMBL" id="GJQ13930.1"/>
    </source>
</evidence>
<gene>
    <name evidence="2" type="ORF">GpartN1_g5721.t1</name>
</gene>
<keyword evidence="1" id="KW-0175">Coiled coil</keyword>
<dbReference type="AlphaFoldDB" id="A0A9C7USZ0"/>
<proteinExistence type="predicted"/>
<reference evidence="2" key="1">
    <citation type="journal article" date="2022" name="Proc. Natl. Acad. Sci. U.S.A.">
        <title>Life cycle and functional genomics of the unicellular red alga Galdieria for elucidating algal and plant evolution and industrial use.</title>
        <authorList>
            <person name="Hirooka S."/>
            <person name="Itabashi T."/>
            <person name="Ichinose T.M."/>
            <person name="Onuma R."/>
            <person name="Fujiwara T."/>
            <person name="Yamashita S."/>
            <person name="Jong L.W."/>
            <person name="Tomita R."/>
            <person name="Iwane A.H."/>
            <person name="Miyagishima S.Y."/>
        </authorList>
    </citation>
    <scope>NUCLEOTIDE SEQUENCE</scope>
    <source>
        <strain evidence="2">NBRC 102759</strain>
    </source>
</reference>
<reference evidence="2" key="2">
    <citation type="submission" date="2022-01" db="EMBL/GenBank/DDBJ databases">
        <authorList>
            <person name="Hirooka S."/>
            <person name="Miyagishima S.Y."/>
        </authorList>
    </citation>
    <scope>NUCLEOTIDE SEQUENCE</scope>
    <source>
        <strain evidence="2">NBRC 102759</strain>
    </source>
</reference>
<dbReference type="OrthoDB" id="2383523at2759"/>
<dbReference type="Proteomes" id="UP001061958">
    <property type="component" value="Unassembled WGS sequence"/>
</dbReference>
<keyword evidence="3" id="KW-1185">Reference proteome</keyword>
<feature type="coiled-coil region" evidence="1">
    <location>
        <begin position="135"/>
        <end position="231"/>
    </location>
</feature>
<comment type="caution">
    <text evidence="2">The sequence shown here is derived from an EMBL/GenBank/DDBJ whole genome shotgun (WGS) entry which is preliminary data.</text>
</comment>
<sequence>MEMQTNIKHLQDSISQLAIIASNETYEEKRTLSHYPCLTGVQSKLYKAASESKRPQLVPKEAAVEEKNLQKIIQELELLFTYKSEKCSIIEEKVGSHLTEYKRLEMRRLELEEDTRSLESYDIHKSLETVICEWNEKEEQIREEIRELQINYEENIQHKRQIEKSLEEKKEQMEKAQQERIKMEQLEEEIKNMQAELERTRQLCEKEQESLAGLEDQVAEKLVSLQNLEQTKASENEGQEYFAENLHLQHICRELRDTILERKEKKKEVIQKDPNLQNLLRTINQEVVQSSQREHLIQVLEKRCSVLNVLLQKVIQQYALDGNLYAATIQLLLDNNGIMPLEFLKEQLLSNQSCLGEEEKTRKHSQILQVIYTLVANSLVAINRSQANNPVSLTFSMELFN</sequence>
<dbReference type="EMBL" id="BQMJ01000049">
    <property type="protein sequence ID" value="GJQ13930.1"/>
    <property type="molecule type" value="Genomic_DNA"/>
</dbReference>
<protein>
    <submittedName>
        <fullName evidence="2">Uncharacterized protein</fullName>
    </submittedName>
</protein>
<evidence type="ECO:0000313" key="3">
    <source>
        <dbReference type="Proteomes" id="UP001061958"/>
    </source>
</evidence>
<organism evidence="2 3">
    <name type="scientific">Galdieria partita</name>
    <dbReference type="NCBI Taxonomy" id="83374"/>
    <lineage>
        <taxon>Eukaryota</taxon>
        <taxon>Rhodophyta</taxon>
        <taxon>Bangiophyceae</taxon>
        <taxon>Galdieriales</taxon>
        <taxon>Galdieriaceae</taxon>
        <taxon>Galdieria</taxon>
    </lineage>
</organism>